<feature type="domain" description="DXP reductoisomerase C-terminal" evidence="12">
    <location>
        <begin position="279"/>
        <end position="395"/>
    </location>
</feature>
<feature type="binding site" evidence="9">
    <location>
        <position position="155"/>
    </location>
    <ligand>
        <name>Mn(2+)</name>
        <dbReference type="ChEBI" id="CHEBI:29035"/>
    </ligand>
</feature>
<dbReference type="GO" id="GO:0051484">
    <property type="term" value="P:isopentenyl diphosphate biosynthetic process, methylerythritol 4-phosphate pathway involved in terpenoid biosynthetic process"/>
    <property type="evidence" value="ECO:0007669"/>
    <property type="project" value="TreeGrafter"/>
</dbReference>
<organism evidence="13 14">
    <name type="scientific">Bowdeniella nasicola</name>
    <dbReference type="NCBI Taxonomy" id="208480"/>
    <lineage>
        <taxon>Bacteria</taxon>
        <taxon>Bacillati</taxon>
        <taxon>Actinomycetota</taxon>
        <taxon>Actinomycetes</taxon>
        <taxon>Actinomycetales</taxon>
        <taxon>Actinomycetaceae</taxon>
        <taxon>Bowdeniella</taxon>
    </lineage>
</organism>
<feature type="binding site" evidence="9">
    <location>
        <position position="131"/>
    </location>
    <ligand>
        <name>1-deoxy-D-xylulose 5-phosphate</name>
        <dbReference type="ChEBI" id="CHEBI:57792"/>
    </ligand>
</feature>
<dbReference type="InterPro" id="IPR013644">
    <property type="entry name" value="DXP_reductoisomerase_C"/>
</dbReference>
<feature type="binding site" evidence="9">
    <location>
        <position position="130"/>
    </location>
    <ligand>
        <name>NADPH</name>
        <dbReference type="ChEBI" id="CHEBI:57783"/>
    </ligand>
</feature>
<proteinExistence type="inferred from homology"/>
<dbReference type="GO" id="GO:0030145">
    <property type="term" value="F:manganese ion binding"/>
    <property type="evidence" value="ECO:0007669"/>
    <property type="project" value="TreeGrafter"/>
</dbReference>
<evidence type="ECO:0000313" key="13">
    <source>
        <dbReference type="EMBL" id="OKL55137.1"/>
    </source>
</evidence>
<evidence type="ECO:0000259" key="11">
    <source>
        <dbReference type="Pfam" id="PF08436"/>
    </source>
</evidence>
<feature type="binding site" evidence="9">
    <location>
        <position position="234"/>
    </location>
    <ligand>
        <name>1-deoxy-D-xylulose 5-phosphate</name>
        <dbReference type="ChEBI" id="CHEBI:57792"/>
    </ligand>
</feature>
<evidence type="ECO:0000256" key="4">
    <source>
        <dbReference type="ARBA" id="ARBA00022857"/>
    </source>
</evidence>
<comment type="caution">
    <text evidence="13">The sequence shown here is derived from an EMBL/GenBank/DDBJ whole genome shotgun (WGS) entry which is preliminary data.</text>
</comment>
<feature type="binding site" evidence="9">
    <location>
        <position position="157"/>
    </location>
    <ligand>
        <name>1-deoxy-D-xylulose 5-phosphate</name>
        <dbReference type="ChEBI" id="CHEBI:57792"/>
    </ligand>
</feature>
<dbReference type="GO" id="GO:0030604">
    <property type="term" value="F:1-deoxy-D-xylulose-5-phosphate reductoisomerase activity"/>
    <property type="evidence" value="ECO:0007669"/>
    <property type="project" value="UniProtKB-UniRule"/>
</dbReference>
<dbReference type="PANTHER" id="PTHR30525">
    <property type="entry name" value="1-DEOXY-D-XYLULOSE 5-PHOSPHATE REDUCTOISOMERASE"/>
    <property type="match status" value="1"/>
</dbReference>
<dbReference type="HAMAP" id="MF_00183">
    <property type="entry name" value="DXP_reductoisom"/>
    <property type="match status" value="1"/>
</dbReference>
<dbReference type="GO" id="GO:0070402">
    <property type="term" value="F:NADPH binding"/>
    <property type="evidence" value="ECO:0007669"/>
    <property type="project" value="InterPro"/>
</dbReference>
<dbReference type="EC" id="1.1.1.267" evidence="9"/>
<evidence type="ECO:0000313" key="14">
    <source>
        <dbReference type="Proteomes" id="UP000185628"/>
    </source>
</evidence>
<sequence length="406" mass="42378">MVPAVYLLGATGSIGTQALDVCRDQGLRVAALAAGGANLDLLATQTAEFQPDVVAIADATREDDLRERLAAAGAGRDFAMPDILVGPDAPAATAARANAEDTVLNGITGSIGLDSTLAALATGARLALANKESLVVGGALVTRAMARPGQIVPVDSEHSAMFQALAAGHHRRGLCTETVDGTTDVARLVLTASGGPFRGKTRADLDGVTAEQALAHPTWAMGPVVTVNSSTLMNKGLELIEAQLLFDIDAADIDVVVHPQSIVHSMVTYRDGSTIAQASPPDMRLPIALALTWPERAYPAPACTWEQAATWTFEPVDTATFPATELARAAVAASPTHPAVLNAANEVCVEAFLAGNIPYLAIVDTISDVLAAHTWDKARTPSRTDLSEVDSWARTSAKERLTAWRI</sequence>
<dbReference type="InterPro" id="IPR026877">
    <property type="entry name" value="DXPR_C"/>
</dbReference>
<feature type="binding site" evidence="9">
    <location>
        <position position="12"/>
    </location>
    <ligand>
        <name>NADPH</name>
        <dbReference type="ChEBI" id="CHEBI:57783"/>
    </ligand>
</feature>
<keyword evidence="4 9" id="KW-0521">NADP</keyword>
<dbReference type="FunFam" id="3.40.50.720:FF:000045">
    <property type="entry name" value="1-deoxy-D-xylulose 5-phosphate reductoisomerase"/>
    <property type="match status" value="1"/>
</dbReference>
<dbReference type="SUPFAM" id="SSF69055">
    <property type="entry name" value="1-deoxy-D-xylulose-5-phosphate reductoisomerase, C-terminal domain"/>
    <property type="match status" value="1"/>
</dbReference>
<dbReference type="STRING" id="208480.SAMN02910418_02094"/>
<evidence type="ECO:0000256" key="9">
    <source>
        <dbReference type="HAMAP-Rule" id="MF_00183"/>
    </source>
</evidence>
<dbReference type="EMBL" id="MQVR01000001">
    <property type="protein sequence ID" value="OKL55137.1"/>
    <property type="molecule type" value="Genomic_DNA"/>
</dbReference>
<evidence type="ECO:0000256" key="3">
    <source>
        <dbReference type="ARBA" id="ARBA00022723"/>
    </source>
</evidence>
<comment type="cofactor">
    <cofactor evidence="9">
        <name>Mg(2+)</name>
        <dbReference type="ChEBI" id="CHEBI:18420"/>
    </cofactor>
    <cofactor evidence="9">
        <name>Mn(2+)</name>
        <dbReference type="ChEBI" id="CHEBI:29035"/>
    </cofactor>
</comment>
<keyword evidence="13" id="KW-0413">Isomerase</keyword>
<evidence type="ECO:0000256" key="8">
    <source>
        <dbReference type="ARBA" id="ARBA00048543"/>
    </source>
</evidence>
<evidence type="ECO:0000256" key="1">
    <source>
        <dbReference type="ARBA" id="ARBA00005094"/>
    </source>
</evidence>
<feature type="binding site" evidence="9">
    <location>
        <position position="14"/>
    </location>
    <ligand>
        <name>NADPH</name>
        <dbReference type="ChEBI" id="CHEBI:57783"/>
    </ligand>
</feature>
<feature type="binding site" evidence="9">
    <location>
        <position position="235"/>
    </location>
    <ligand>
        <name>1-deoxy-D-xylulose 5-phosphate</name>
        <dbReference type="ChEBI" id="CHEBI:57792"/>
    </ligand>
</feature>
<keyword evidence="7 9" id="KW-0414">Isoprene biosynthesis</keyword>
<dbReference type="UniPathway" id="UPA00056">
    <property type="reaction ID" value="UER00092"/>
</dbReference>
<evidence type="ECO:0000256" key="2">
    <source>
        <dbReference type="ARBA" id="ARBA00006825"/>
    </source>
</evidence>
<evidence type="ECO:0000259" key="10">
    <source>
        <dbReference type="Pfam" id="PF02670"/>
    </source>
</evidence>
<dbReference type="PIRSF" id="PIRSF006205">
    <property type="entry name" value="Dxp_reductismrs"/>
    <property type="match status" value="1"/>
</dbReference>
<keyword evidence="5 9" id="KW-0560">Oxidoreductase</keyword>
<dbReference type="Pfam" id="PF08436">
    <property type="entry name" value="DXP_redisom_C"/>
    <property type="match status" value="1"/>
</dbReference>
<comment type="function">
    <text evidence="9">Catalyzes the NADPH-dependent rearrangement and reduction of 1-deoxy-D-xylulose-5-phosphate (DXP) to 2-C-methyl-D-erythritol 4-phosphate (MEP).</text>
</comment>
<feature type="binding site" evidence="9">
    <location>
        <position position="156"/>
    </location>
    <ligand>
        <name>1-deoxy-D-xylulose 5-phosphate</name>
        <dbReference type="ChEBI" id="CHEBI:57792"/>
    </ligand>
</feature>
<dbReference type="SUPFAM" id="SSF51735">
    <property type="entry name" value="NAD(P)-binding Rossmann-fold domains"/>
    <property type="match status" value="1"/>
</dbReference>
<feature type="binding site" evidence="9">
    <location>
        <position position="13"/>
    </location>
    <ligand>
        <name>NADPH</name>
        <dbReference type="ChEBI" id="CHEBI:57783"/>
    </ligand>
</feature>
<dbReference type="PANTHER" id="PTHR30525:SF0">
    <property type="entry name" value="1-DEOXY-D-XYLULOSE 5-PHOSPHATE REDUCTOISOMERASE, CHLOROPLASTIC"/>
    <property type="match status" value="1"/>
</dbReference>
<feature type="binding site" evidence="9">
    <location>
        <position position="157"/>
    </location>
    <ligand>
        <name>Mn(2+)</name>
        <dbReference type="ChEBI" id="CHEBI:29035"/>
    </ligand>
</feature>
<dbReference type="NCBIfam" id="TIGR00243">
    <property type="entry name" value="Dxr"/>
    <property type="match status" value="1"/>
</dbReference>
<feature type="binding site" evidence="9">
    <location>
        <position position="238"/>
    </location>
    <ligand>
        <name>1-deoxy-D-xylulose 5-phosphate</name>
        <dbReference type="ChEBI" id="CHEBI:57792"/>
    </ligand>
</feature>
<accession>A0A1Q5Q5N3</accession>
<feature type="binding site" evidence="9">
    <location>
        <position position="132"/>
    </location>
    <ligand>
        <name>NADPH</name>
        <dbReference type="ChEBI" id="CHEBI:57783"/>
    </ligand>
</feature>
<feature type="domain" description="1-deoxy-D-xylulose 5-phosphate reductoisomerase N-terminal" evidence="10">
    <location>
        <begin position="5"/>
        <end position="138"/>
    </location>
</feature>
<feature type="binding site" evidence="9">
    <location>
        <position position="193"/>
    </location>
    <ligand>
        <name>1-deoxy-D-xylulose 5-phosphate</name>
        <dbReference type="ChEBI" id="CHEBI:57792"/>
    </ligand>
</feature>
<keyword evidence="14" id="KW-1185">Reference proteome</keyword>
<comment type="similarity">
    <text evidence="2 9">Belongs to the DXR family.</text>
</comment>
<dbReference type="InterPro" id="IPR013512">
    <property type="entry name" value="DXP_reductoisomerase_N"/>
</dbReference>
<dbReference type="Gene3D" id="3.40.50.720">
    <property type="entry name" value="NAD(P)-binding Rossmann-like Domain"/>
    <property type="match status" value="1"/>
</dbReference>
<feature type="binding site" evidence="9">
    <location>
        <position position="38"/>
    </location>
    <ligand>
        <name>NADPH</name>
        <dbReference type="ChEBI" id="CHEBI:57783"/>
    </ligand>
</feature>
<dbReference type="InterPro" id="IPR003821">
    <property type="entry name" value="DXP_reductoisomerase"/>
</dbReference>
<feature type="binding site" evidence="9">
    <location>
        <position position="229"/>
    </location>
    <ligand>
        <name>1-deoxy-D-xylulose 5-phosphate</name>
        <dbReference type="ChEBI" id="CHEBI:57792"/>
    </ligand>
</feature>
<protein>
    <recommendedName>
        <fullName evidence="9">1-deoxy-D-xylulose 5-phosphate reductoisomerase</fullName>
        <shortName evidence="9">DXP reductoisomerase</shortName>
        <ecNumber evidence="9">1.1.1.267</ecNumber>
    </recommendedName>
    <alternativeName>
        <fullName evidence="9">1-deoxyxylulose-5-phosphate reductoisomerase</fullName>
    </alternativeName>
    <alternativeName>
        <fullName evidence="9">2-C-methyl-D-erythritol 4-phosphate synthase</fullName>
    </alternativeName>
</protein>
<comment type="catalytic activity">
    <reaction evidence="8">
        <text>2-C-methyl-D-erythritol 4-phosphate + NADP(+) = 1-deoxy-D-xylulose 5-phosphate + NADPH + H(+)</text>
        <dbReference type="Rhea" id="RHEA:13717"/>
        <dbReference type="ChEBI" id="CHEBI:15378"/>
        <dbReference type="ChEBI" id="CHEBI:57783"/>
        <dbReference type="ChEBI" id="CHEBI:57792"/>
        <dbReference type="ChEBI" id="CHEBI:58262"/>
        <dbReference type="ChEBI" id="CHEBI:58349"/>
        <dbReference type="EC" id="1.1.1.267"/>
    </reaction>
    <physiologicalReaction direction="right-to-left" evidence="8">
        <dbReference type="Rhea" id="RHEA:13719"/>
    </physiologicalReaction>
</comment>
<feature type="binding site" evidence="9">
    <location>
        <position position="11"/>
    </location>
    <ligand>
        <name>NADPH</name>
        <dbReference type="ChEBI" id="CHEBI:57783"/>
    </ligand>
</feature>
<comment type="pathway">
    <text evidence="1 9">Isoprenoid biosynthesis; isopentenyl diphosphate biosynthesis via DXP pathway; isopentenyl diphosphate from 1-deoxy-D-xylulose 5-phosphate: step 1/6.</text>
</comment>
<comment type="caution">
    <text evidence="9">Lacks conserved residue(s) required for the propagation of feature annotation.</text>
</comment>
<evidence type="ECO:0000259" key="12">
    <source>
        <dbReference type="Pfam" id="PF13288"/>
    </source>
</evidence>
<dbReference type="InterPro" id="IPR036291">
    <property type="entry name" value="NAD(P)-bd_dom_sf"/>
</dbReference>
<feature type="binding site" evidence="9">
    <location>
        <position position="35"/>
    </location>
    <ligand>
        <name>NADPH</name>
        <dbReference type="ChEBI" id="CHEBI:57783"/>
    </ligand>
</feature>
<dbReference type="GO" id="GO:0016853">
    <property type="term" value="F:isomerase activity"/>
    <property type="evidence" value="ECO:0007669"/>
    <property type="project" value="UniProtKB-KW"/>
</dbReference>
<feature type="binding site" evidence="9">
    <location>
        <position position="222"/>
    </location>
    <ligand>
        <name>NADPH</name>
        <dbReference type="ChEBI" id="CHEBI:57783"/>
    </ligand>
</feature>
<feature type="binding site" evidence="9">
    <location>
        <position position="238"/>
    </location>
    <ligand>
        <name>Mn(2+)</name>
        <dbReference type="ChEBI" id="CHEBI:29035"/>
    </ligand>
</feature>
<feature type="binding site" evidence="9">
    <location>
        <position position="216"/>
    </location>
    <ligand>
        <name>1-deoxy-D-xylulose 5-phosphate</name>
        <dbReference type="ChEBI" id="CHEBI:57792"/>
    </ligand>
</feature>
<keyword evidence="9" id="KW-0460">Magnesium</keyword>
<dbReference type="Pfam" id="PF02670">
    <property type="entry name" value="DXP_reductoisom"/>
    <property type="match status" value="1"/>
</dbReference>
<name>A0A1Q5Q5N3_9ACTO</name>
<dbReference type="Pfam" id="PF13288">
    <property type="entry name" value="DXPR_C"/>
    <property type="match status" value="1"/>
</dbReference>
<keyword evidence="6 9" id="KW-0464">Manganese</keyword>
<dbReference type="Proteomes" id="UP000185628">
    <property type="component" value="Unassembled WGS sequence"/>
</dbReference>
<feature type="domain" description="1-deoxy-D-xylulose 5-phosphate reductoisomerase C-terminal" evidence="11">
    <location>
        <begin position="151"/>
        <end position="246"/>
    </location>
</feature>
<reference evidence="14" key="1">
    <citation type="submission" date="2016-12" db="EMBL/GenBank/DDBJ databases">
        <authorList>
            <person name="Meng X."/>
        </authorList>
    </citation>
    <scope>NUCLEOTIDE SEQUENCE [LARGE SCALE GENOMIC DNA]</scope>
    <source>
        <strain evidence="14">DSM 19116</strain>
    </source>
</reference>
<keyword evidence="3 9" id="KW-0479">Metal-binding</keyword>
<dbReference type="OrthoDB" id="9806546at2"/>
<evidence type="ECO:0000256" key="7">
    <source>
        <dbReference type="ARBA" id="ARBA00023229"/>
    </source>
</evidence>
<gene>
    <name evidence="9" type="primary">dxr</name>
    <name evidence="13" type="ORF">BSZ39_00075</name>
</gene>
<dbReference type="SUPFAM" id="SSF55347">
    <property type="entry name" value="Glyceraldehyde-3-phosphate dehydrogenase-like, C-terminal domain"/>
    <property type="match status" value="1"/>
</dbReference>
<evidence type="ECO:0000256" key="6">
    <source>
        <dbReference type="ARBA" id="ARBA00023211"/>
    </source>
</evidence>
<evidence type="ECO:0000256" key="5">
    <source>
        <dbReference type="ARBA" id="ARBA00023002"/>
    </source>
</evidence>
<dbReference type="AlphaFoldDB" id="A0A1Q5Q5N3"/>
<dbReference type="Gene3D" id="1.10.1740.10">
    <property type="match status" value="1"/>
</dbReference>
<dbReference type="InterPro" id="IPR036169">
    <property type="entry name" value="DXPR_C_sf"/>
</dbReference>